<accession>A0A0P7HV98</accession>
<dbReference type="Proteomes" id="UP000050535">
    <property type="component" value="Unassembled WGS sequence"/>
</dbReference>
<name>A0A0P7HV98_9EURY</name>
<organism evidence="1 2">
    <name type="scientific">Halolamina pelagica</name>
    <dbReference type="NCBI Taxonomy" id="699431"/>
    <lineage>
        <taxon>Archaea</taxon>
        <taxon>Methanobacteriati</taxon>
        <taxon>Methanobacteriota</taxon>
        <taxon>Stenosarchaea group</taxon>
        <taxon>Halobacteria</taxon>
        <taxon>Halobacteriales</taxon>
        <taxon>Haloferacaceae</taxon>
    </lineage>
</organism>
<dbReference type="AlphaFoldDB" id="A0A0P7HV98"/>
<proteinExistence type="predicted"/>
<protein>
    <submittedName>
        <fullName evidence="1">Uncharacterized protein</fullName>
    </submittedName>
</protein>
<keyword evidence="2" id="KW-1185">Reference proteome</keyword>
<evidence type="ECO:0000313" key="2">
    <source>
        <dbReference type="Proteomes" id="UP000050535"/>
    </source>
</evidence>
<dbReference type="EMBL" id="LGUC01000001">
    <property type="protein sequence ID" value="KPN30742.1"/>
    <property type="molecule type" value="Genomic_DNA"/>
</dbReference>
<evidence type="ECO:0000313" key="1">
    <source>
        <dbReference type="EMBL" id="KPN30742.1"/>
    </source>
</evidence>
<gene>
    <name evidence="1" type="ORF">SY89_01480</name>
</gene>
<sequence length="142" mass="15462">MEITARQPVIDREQFTGLGESVGVGVPAEHVAAVSPQRLEGRVAVLEPAVLDRHSRLAGRDQVAVDVEDAIGSVVHRSHARLIARKFLIIVFPCSVRMLSGWNCTPTWGWSRWRTAITTFSSSVVAVSTRQSGIAERSTASE</sequence>
<reference evidence="2" key="1">
    <citation type="submission" date="2013-11" db="EMBL/GenBank/DDBJ databases">
        <authorList>
            <person name="Hoang H.T."/>
            <person name="Killian M.L."/>
            <person name="Madson D.M."/>
            <person name="Arruda P.H.E."/>
            <person name="Sun D."/>
            <person name="Schwartz K.J."/>
            <person name="Yoon K."/>
        </authorList>
    </citation>
    <scope>NUCLEOTIDE SEQUENCE [LARGE SCALE GENOMIC DNA]</scope>
    <source>
        <strain evidence="2">CDK2</strain>
    </source>
</reference>
<comment type="caution">
    <text evidence="1">The sequence shown here is derived from an EMBL/GenBank/DDBJ whole genome shotgun (WGS) entry which is preliminary data.</text>
</comment>